<dbReference type="Proteomes" id="UP000886191">
    <property type="component" value="Unassembled WGS sequence"/>
</dbReference>
<keyword evidence="3" id="KW-0732">Signal</keyword>
<proteinExistence type="inferred from homology"/>
<dbReference type="InterPro" id="IPR033985">
    <property type="entry name" value="SusD-like_N"/>
</dbReference>
<dbReference type="Gene3D" id="1.25.40.390">
    <property type="match status" value="1"/>
</dbReference>
<dbReference type="SUPFAM" id="SSF48452">
    <property type="entry name" value="TPR-like"/>
    <property type="match status" value="1"/>
</dbReference>
<protein>
    <submittedName>
        <fullName evidence="8">RagB/SusD family nutrient uptake outer membrane protein</fullName>
    </submittedName>
</protein>
<dbReference type="Pfam" id="PF07980">
    <property type="entry name" value="SusD_RagB"/>
    <property type="match status" value="1"/>
</dbReference>
<evidence type="ECO:0000256" key="2">
    <source>
        <dbReference type="ARBA" id="ARBA00006275"/>
    </source>
</evidence>
<gene>
    <name evidence="8" type="ORF">ENH87_09580</name>
</gene>
<accession>A0A831QM97</accession>
<reference evidence="8" key="1">
    <citation type="journal article" date="2020" name="mSystems">
        <title>Genome- and Community-Level Interaction Insights into Carbon Utilization and Element Cycling Functions of Hydrothermarchaeota in Hydrothermal Sediment.</title>
        <authorList>
            <person name="Zhou Z."/>
            <person name="Liu Y."/>
            <person name="Xu W."/>
            <person name="Pan J."/>
            <person name="Luo Z.H."/>
            <person name="Li M."/>
        </authorList>
    </citation>
    <scope>NUCLEOTIDE SEQUENCE [LARGE SCALE GENOMIC DNA]</scope>
    <source>
        <strain evidence="8">HyVt-345</strain>
    </source>
</reference>
<evidence type="ECO:0000256" key="5">
    <source>
        <dbReference type="ARBA" id="ARBA00023237"/>
    </source>
</evidence>
<feature type="domain" description="RagB/SusD" evidence="6">
    <location>
        <begin position="277"/>
        <end position="588"/>
    </location>
</feature>
<evidence type="ECO:0000256" key="1">
    <source>
        <dbReference type="ARBA" id="ARBA00004442"/>
    </source>
</evidence>
<comment type="similarity">
    <text evidence="2">Belongs to the SusD family.</text>
</comment>
<name>A0A831QM97_9FLAO</name>
<organism evidence="8">
    <name type="scientific">Pricia antarctica</name>
    <dbReference type="NCBI Taxonomy" id="641691"/>
    <lineage>
        <taxon>Bacteria</taxon>
        <taxon>Pseudomonadati</taxon>
        <taxon>Bacteroidota</taxon>
        <taxon>Flavobacteriia</taxon>
        <taxon>Flavobacteriales</taxon>
        <taxon>Flavobacteriaceae</taxon>
        <taxon>Pricia</taxon>
    </lineage>
</organism>
<dbReference type="Pfam" id="PF14322">
    <property type="entry name" value="SusD-like_3"/>
    <property type="match status" value="1"/>
</dbReference>
<dbReference type="InterPro" id="IPR011990">
    <property type="entry name" value="TPR-like_helical_dom_sf"/>
</dbReference>
<dbReference type="GO" id="GO:0009279">
    <property type="term" value="C:cell outer membrane"/>
    <property type="evidence" value="ECO:0007669"/>
    <property type="project" value="UniProtKB-SubCell"/>
</dbReference>
<sequence>MRKYIVNSILFLGVVMITFSCTKLDLVQQDAANSENWYQTSDQFRQSINEGYREILWPEDVSMGGNGGWTDDWLRRDILDDITAGTVTSEYGRSNDSWDLEYKAITRMLTVLEEIENQNGVLFEEEEIGFKAEINFLRASYWSYLISHFGDVPFFERVLSIDESFELPRTDKNEILQKIYSYYDDAALNLPITRNGPKYVTKGAAYAMKARIALYMGDFETSANASKACMDLGIYELYPDFAELFKSSTKNSVETIFHIPRSEANNVLRPDNLRDFLPKIYNGYAAKQPTWRLLAAFECIDGLPIDESPLFDPRNPFKNRDPRCAMTIVPFGSLTEGDGKTSADGSNYYGIEYTPHPQKKQIMNFSDNTLIRNPDTRSLERFASFNGLVWNKGTSEDWLDLRTDPDYLIMRYADVLLMYAESKIELNQIDESVLGAINAVRDRAYAGSGIENPAIATTNQDELRLKVRNERRMELAFEGRRYMDLIRWRLAEKALSTPIVGMVIVNTDGEVTQPATGALIDNVVNPGLWFWGLTPEIDEDGLPDFTALLNAGLAQTVNIRNFPERQYLWPIPAEDRLLNPNLTQNEGY</sequence>
<dbReference type="PROSITE" id="PS51257">
    <property type="entry name" value="PROKAR_LIPOPROTEIN"/>
    <property type="match status" value="1"/>
</dbReference>
<dbReference type="InterPro" id="IPR012944">
    <property type="entry name" value="SusD_RagB_dom"/>
</dbReference>
<evidence type="ECO:0000259" key="6">
    <source>
        <dbReference type="Pfam" id="PF07980"/>
    </source>
</evidence>
<feature type="domain" description="SusD-like N-terminal" evidence="7">
    <location>
        <begin position="86"/>
        <end position="214"/>
    </location>
</feature>
<keyword evidence="5" id="KW-0998">Cell outer membrane</keyword>
<comment type="subcellular location">
    <subcellularLocation>
        <location evidence="1">Cell outer membrane</location>
    </subcellularLocation>
</comment>
<evidence type="ECO:0000259" key="7">
    <source>
        <dbReference type="Pfam" id="PF14322"/>
    </source>
</evidence>
<keyword evidence="4" id="KW-0472">Membrane</keyword>
<comment type="caution">
    <text evidence="8">The sequence shown here is derived from an EMBL/GenBank/DDBJ whole genome shotgun (WGS) entry which is preliminary data.</text>
</comment>
<evidence type="ECO:0000256" key="4">
    <source>
        <dbReference type="ARBA" id="ARBA00023136"/>
    </source>
</evidence>
<dbReference type="AlphaFoldDB" id="A0A831QM97"/>
<dbReference type="EMBL" id="DRGL01000033">
    <property type="protein sequence ID" value="HEA21155.1"/>
    <property type="molecule type" value="Genomic_DNA"/>
</dbReference>
<evidence type="ECO:0000256" key="3">
    <source>
        <dbReference type="ARBA" id="ARBA00022729"/>
    </source>
</evidence>
<evidence type="ECO:0000313" key="8">
    <source>
        <dbReference type="EMBL" id="HEA21155.1"/>
    </source>
</evidence>